<sequence length="79" mass="8770">MSDDEVLAKFRETFVDPNNAGLFLDTEGPDGYNWTTVPRIETEDALAEIAPDAEVDQLERLAADLNGEFPAWARRSDLG</sequence>
<gene>
    <name evidence="1" type="ORF">EDF64_11577</name>
</gene>
<dbReference type="OrthoDB" id="5118830at2"/>
<dbReference type="RefSeq" id="WP_133521116.1">
    <property type="nucleotide sequence ID" value="NZ_SNVW01000015.1"/>
</dbReference>
<accession>A0A4R6DD87</accession>
<dbReference type="EMBL" id="SNVW01000015">
    <property type="protein sequence ID" value="TDN41888.1"/>
    <property type="molecule type" value="Genomic_DNA"/>
</dbReference>
<dbReference type="AlphaFoldDB" id="A0A4R6DD87"/>
<proteinExistence type="predicted"/>
<organism evidence="1 2">
    <name type="scientific">Curtobacterium flaccumfaciens</name>
    <dbReference type="NCBI Taxonomy" id="2035"/>
    <lineage>
        <taxon>Bacteria</taxon>
        <taxon>Bacillati</taxon>
        <taxon>Actinomycetota</taxon>
        <taxon>Actinomycetes</taxon>
        <taxon>Micrococcales</taxon>
        <taxon>Microbacteriaceae</taxon>
        <taxon>Curtobacterium</taxon>
    </lineage>
</organism>
<reference evidence="1 2" key="1">
    <citation type="submission" date="2019-03" db="EMBL/GenBank/DDBJ databases">
        <title>Genomic analyses of the natural microbiome of Caenorhabditis elegans.</title>
        <authorList>
            <person name="Samuel B."/>
        </authorList>
    </citation>
    <scope>NUCLEOTIDE SEQUENCE [LARGE SCALE GENOMIC DNA]</scope>
    <source>
        <strain evidence="1 2">JUb65</strain>
    </source>
</reference>
<comment type="caution">
    <text evidence="1">The sequence shown here is derived from an EMBL/GenBank/DDBJ whole genome shotgun (WGS) entry which is preliminary data.</text>
</comment>
<name>A0A4R6DD87_9MICO</name>
<protein>
    <submittedName>
        <fullName evidence="1">Uncharacterized protein</fullName>
    </submittedName>
</protein>
<evidence type="ECO:0000313" key="2">
    <source>
        <dbReference type="Proteomes" id="UP000295764"/>
    </source>
</evidence>
<evidence type="ECO:0000313" key="1">
    <source>
        <dbReference type="EMBL" id="TDN41888.1"/>
    </source>
</evidence>
<dbReference type="Proteomes" id="UP000295764">
    <property type="component" value="Unassembled WGS sequence"/>
</dbReference>